<evidence type="ECO:0000256" key="2">
    <source>
        <dbReference type="PROSITE-ProRule" id="PRU00047"/>
    </source>
</evidence>
<reference evidence="5 6" key="1">
    <citation type="journal article" date="2024" name="J Genomics">
        <title>Draft genome sequencing and assembly of Favolaschia claudopus CIRM-BRFM 2984 isolated from oak limbs.</title>
        <authorList>
            <person name="Navarro D."/>
            <person name="Drula E."/>
            <person name="Chaduli D."/>
            <person name="Cazenave R."/>
            <person name="Ahrendt S."/>
            <person name="Wang J."/>
            <person name="Lipzen A."/>
            <person name="Daum C."/>
            <person name="Barry K."/>
            <person name="Grigoriev I.V."/>
            <person name="Favel A."/>
            <person name="Rosso M.N."/>
            <person name="Martin F."/>
        </authorList>
    </citation>
    <scope>NUCLEOTIDE SEQUENCE [LARGE SCALE GENOMIC DNA]</scope>
    <source>
        <strain evidence="5 6">CIRM-BRFM 2984</strain>
    </source>
</reference>
<dbReference type="Proteomes" id="UP001362999">
    <property type="component" value="Unassembled WGS sequence"/>
</dbReference>
<evidence type="ECO:0000256" key="1">
    <source>
        <dbReference type="ARBA" id="ARBA00022664"/>
    </source>
</evidence>
<dbReference type="SUPFAM" id="SSF57756">
    <property type="entry name" value="Retrovirus zinc finger-like domains"/>
    <property type="match status" value="2"/>
</dbReference>
<proteinExistence type="predicted"/>
<dbReference type="AlphaFoldDB" id="A0AAV9ZUH2"/>
<protein>
    <recommendedName>
        <fullName evidence="4">CCHC-type domain-containing protein</fullName>
    </recommendedName>
</protein>
<feature type="region of interest" description="Disordered" evidence="3">
    <location>
        <begin position="213"/>
        <end position="244"/>
    </location>
</feature>
<keyword evidence="2" id="KW-0479">Metal-binding</keyword>
<evidence type="ECO:0000256" key="3">
    <source>
        <dbReference type="SAM" id="MobiDB-lite"/>
    </source>
</evidence>
<dbReference type="GO" id="GO:0008270">
    <property type="term" value="F:zinc ion binding"/>
    <property type="evidence" value="ECO:0007669"/>
    <property type="project" value="UniProtKB-KW"/>
</dbReference>
<dbReference type="SMART" id="SM00343">
    <property type="entry name" value="ZnF_C2HC"/>
    <property type="match status" value="3"/>
</dbReference>
<dbReference type="GO" id="GO:0003676">
    <property type="term" value="F:nucleic acid binding"/>
    <property type="evidence" value="ECO:0007669"/>
    <property type="project" value="InterPro"/>
</dbReference>
<organism evidence="5 6">
    <name type="scientific">Favolaschia claudopus</name>
    <dbReference type="NCBI Taxonomy" id="2862362"/>
    <lineage>
        <taxon>Eukaryota</taxon>
        <taxon>Fungi</taxon>
        <taxon>Dikarya</taxon>
        <taxon>Basidiomycota</taxon>
        <taxon>Agaricomycotina</taxon>
        <taxon>Agaricomycetes</taxon>
        <taxon>Agaricomycetidae</taxon>
        <taxon>Agaricales</taxon>
        <taxon>Marasmiineae</taxon>
        <taxon>Mycenaceae</taxon>
        <taxon>Favolaschia</taxon>
    </lineage>
</organism>
<evidence type="ECO:0000313" key="5">
    <source>
        <dbReference type="EMBL" id="KAK6992584.1"/>
    </source>
</evidence>
<sequence>MHISRLLCAPLPEKAATRGTSDDLQLQAIPDAWQSVKSRRFHATRVTLRSEWWRSRRVFYFLGRLFPVSTLPLAFARLQESDAQTGTSACYSVLIPEAYHADSDNSYGDSKSSEEEGSTKTVRCGFCKKRGHYRKTCPVSLASTPVYYPAKAKVDLPTCGVQIEESHVRIVRCTNCRQRGHYYKTCPEPLNAKPNTPRVSWRGRGRCSICRGEGHNRTSCPDRRSRRESQADKADEGDFKKKPN</sequence>
<keyword evidence="2" id="KW-0863">Zinc-finger</keyword>
<gene>
    <name evidence="5" type="ORF">R3P38DRAFT_2802023</name>
</gene>
<dbReference type="PROSITE" id="PS50158">
    <property type="entry name" value="ZF_CCHC"/>
    <property type="match status" value="1"/>
</dbReference>
<dbReference type="GO" id="GO:0006397">
    <property type="term" value="P:mRNA processing"/>
    <property type="evidence" value="ECO:0007669"/>
    <property type="project" value="UniProtKB-KW"/>
</dbReference>
<dbReference type="EMBL" id="JAWWNJ010000108">
    <property type="protein sequence ID" value="KAK6992584.1"/>
    <property type="molecule type" value="Genomic_DNA"/>
</dbReference>
<dbReference type="InterPro" id="IPR001878">
    <property type="entry name" value="Znf_CCHC"/>
</dbReference>
<accession>A0AAV9ZUH2</accession>
<keyword evidence="1" id="KW-0507">mRNA processing</keyword>
<evidence type="ECO:0000259" key="4">
    <source>
        <dbReference type="PROSITE" id="PS50158"/>
    </source>
</evidence>
<keyword evidence="2" id="KW-0862">Zinc</keyword>
<dbReference type="Gene3D" id="4.10.60.10">
    <property type="entry name" value="Zinc finger, CCHC-type"/>
    <property type="match status" value="1"/>
</dbReference>
<keyword evidence="6" id="KW-1185">Reference proteome</keyword>
<name>A0AAV9ZUH2_9AGAR</name>
<feature type="domain" description="CCHC-type" evidence="4">
    <location>
        <begin position="172"/>
        <end position="188"/>
    </location>
</feature>
<dbReference type="InterPro" id="IPR036875">
    <property type="entry name" value="Znf_CCHC_sf"/>
</dbReference>
<evidence type="ECO:0000313" key="6">
    <source>
        <dbReference type="Proteomes" id="UP001362999"/>
    </source>
</evidence>
<comment type="caution">
    <text evidence="5">The sequence shown here is derived from an EMBL/GenBank/DDBJ whole genome shotgun (WGS) entry which is preliminary data.</text>
</comment>